<evidence type="ECO:0000256" key="4">
    <source>
        <dbReference type="ARBA" id="ARBA00022801"/>
    </source>
</evidence>
<keyword evidence="6 7" id="KW-0119">Carbohydrate metabolism</keyword>
<keyword evidence="5" id="KW-0464">Manganese</keyword>
<gene>
    <name evidence="8" type="primary">glpX</name>
    <name evidence="8" type="ORF">N7U62_18900</name>
</gene>
<dbReference type="PANTHER" id="PTHR30447">
    <property type="entry name" value="FRUCTOSE-1,6-BISPHOSPHATASE CLASS 2"/>
    <property type="match status" value="1"/>
</dbReference>
<dbReference type="Pfam" id="PF03320">
    <property type="entry name" value="FBPase_glpX"/>
    <property type="match status" value="1"/>
</dbReference>
<proteinExistence type="inferred from homology"/>
<accession>A0ABT3CYV9</accession>
<evidence type="ECO:0000256" key="1">
    <source>
        <dbReference type="ARBA" id="ARBA00001273"/>
    </source>
</evidence>
<keyword evidence="4 8" id="KW-0378">Hydrolase</keyword>
<dbReference type="InterPro" id="IPR004464">
    <property type="entry name" value="FBPase_class-2/SBPase"/>
</dbReference>
<evidence type="ECO:0000313" key="8">
    <source>
        <dbReference type="EMBL" id="MCV9388756.1"/>
    </source>
</evidence>
<dbReference type="PIRSF" id="PIRSF004532">
    <property type="entry name" value="GlpX"/>
    <property type="match status" value="1"/>
</dbReference>
<dbReference type="NCBIfam" id="TIGR00330">
    <property type="entry name" value="glpX"/>
    <property type="match status" value="1"/>
</dbReference>
<evidence type="ECO:0000313" key="9">
    <source>
        <dbReference type="Proteomes" id="UP001300692"/>
    </source>
</evidence>
<sequence length="312" mass="32686">MKTNSIKDILKVVAAKAALATIDHIGTGEKEAGDQAAVDAMRKAFDSAEIDAVVRVGEGEKDEAPMLYVGETLGTGKGESVDIAVDPVEGTRLMAEGLPNAITVIAATKRGRFWDSGSAYYMDKLVVGKEAKGAIDINKTAMENLHAVADKLGKSISDLGVYILDKPRHHDVIQEMKSNGVKVFAHKEGDVIGSILALIPDSEIDVLMGIGGAPEAVITAAAVRVLGGDMQGKLAPQKAEEEINLQNDGIDLDRVYGLDDLVLSDWAVFAAAGVTSGPLLTGVTRDATGQLNTECITIGPECGVIEKSTYAG</sequence>
<reference evidence="8 9" key="1">
    <citation type="submission" date="2022-10" db="EMBL/GenBank/DDBJ databases">
        <title>Comparative genomics and taxonomic characterization of three novel marine species of genus Reichenbachiella exhibiting antioxidant and polysaccharide degradation activities.</title>
        <authorList>
            <person name="Muhammad N."/>
            <person name="Lee Y.-J."/>
            <person name="Ko J."/>
            <person name="Kim S.-G."/>
        </authorList>
    </citation>
    <scope>NUCLEOTIDE SEQUENCE [LARGE SCALE GENOMIC DNA]</scope>
    <source>
        <strain evidence="8 9">ABR2-5</strain>
    </source>
</reference>
<evidence type="ECO:0000256" key="7">
    <source>
        <dbReference type="PIRNR" id="PIRNR004532"/>
    </source>
</evidence>
<comment type="catalytic activity">
    <reaction evidence="1">
        <text>beta-D-fructose 1,6-bisphosphate + H2O = beta-D-fructose 6-phosphate + phosphate</text>
        <dbReference type="Rhea" id="RHEA:11064"/>
        <dbReference type="ChEBI" id="CHEBI:15377"/>
        <dbReference type="ChEBI" id="CHEBI:32966"/>
        <dbReference type="ChEBI" id="CHEBI:43474"/>
        <dbReference type="ChEBI" id="CHEBI:57634"/>
        <dbReference type="EC" id="3.1.3.11"/>
    </reaction>
</comment>
<dbReference type="Gene3D" id="3.40.190.90">
    <property type="match status" value="1"/>
</dbReference>
<comment type="similarity">
    <text evidence="2 7">Belongs to the FBPase class 2 family.</text>
</comment>
<dbReference type="Gene3D" id="3.30.540.10">
    <property type="entry name" value="Fructose-1,6-Bisphosphatase, subunit A, domain 1"/>
    <property type="match status" value="1"/>
</dbReference>
<evidence type="ECO:0000256" key="2">
    <source>
        <dbReference type="ARBA" id="ARBA00008989"/>
    </source>
</evidence>
<dbReference type="PANTHER" id="PTHR30447:SF0">
    <property type="entry name" value="FRUCTOSE-1,6-BISPHOSPHATASE 1 CLASS 2-RELATED"/>
    <property type="match status" value="1"/>
</dbReference>
<comment type="caution">
    <text evidence="8">The sequence shown here is derived from an EMBL/GenBank/DDBJ whole genome shotgun (WGS) entry which is preliminary data.</text>
</comment>
<dbReference type="SUPFAM" id="SSF56655">
    <property type="entry name" value="Carbohydrate phosphatase"/>
    <property type="match status" value="1"/>
</dbReference>
<dbReference type="RefSeq" id="WP_264139649.1">
    <property type="nucleotide sequence ID" value="NZ_JAOYOD010000001.1"/>
</dbReference>
<dbReference type="EMBL" id="JAOYOD010000001">
    <property type="protein sequence ID" value="MCV9388756.1"/>
    <property type="molecule type" value="Genomic_DNA"/>
</dbReference>
<dbReference type="Proteomes" id="UP001300692">
    <property type="component" value="Unassembled WGS sequence"/>
</dbReference>
<name>A0ABT3CYV9_9BACT</name>
<evidence type="ECO:0000256" key="5">
    <source>
        <dbReference type="ARBA" id="ARBA00023211"/>
    </source>
</evidence>
<dbReference type="GO" id="GO:0042132">
    <property type="term" value="F:fructose 1,6-bisphosphate 1-phosphatase activity"/>
    <property type="evidence" value="ECO:0007669"/>
    <property type="project" value="UniProtKB-EC"/>
</dbReference>
<organism evidence="8 9">
    <name type="scientific">Reichenbachiella ulvae</name>
    <dbReference type="NCBI Taxonomy" id="2980104"/>
    <lineage>
        <taxon>Bacteria</taxon>
        <taxon>Pseudomonadati</taxon>
        <taxon>Bacteroidota</taxon>
        <taxon>Cytophagia</taxon>
        <taxon>Cytophagales</taxon>
        <taxon>Reichenbachiellaceae</taxon>
        <taxon>Reichenbachiella</taxon>
    </lineage>
</organism>
<keyword evidence="3" id="KW-0479">Metal-binding</keyword>
<keyword evidence="9" id="KW-1185">Reference proteome</keyword>
<protein>
    <recommendedName>
        <fullName evidence="7">Fructose-1,6-bisphosphatase</fullName>
    </recommendedName>
</protein>
<evidence type="ECO:0000256" key="6">
    <source>
        <dbReference type="ARBA" id="ARBA00023277"/>
    </source>
</evidence>
<evidence type="ECO:0000256" key="3">
    <source>
        <dbReference type="ARBA" id="ARBA00022723"/>
    </source>
</evidence>